<dbReference type="CDD" id="cd03311">
    <property type="entry name" value="CIMS_C_terminal_like"/>
    <property type="match status" value="1"/>
</dbReference>
<dbReference type="KEGG" id="tmk:QGN29_01445"/>
<dbReference type="InterPro" id="IPR002629">
    <property type="entry name" value="Met_Synth_C/arc"/>
</dbReference>
<dbReference type="AlphaFoldDB" id="A0AA52EG28"/>
<evidence type="ECO:0000259" key="1">
    <source>
        <dbReference type="Pfam" id="PF01717"/>
    </source>
</evidence>
<dbReference type="GO" id="GO:0008270">
    <property type="term" value="F:zinc ion binding"/>
    <property type="evidence" value="ECO:0007669"/>
    <property type="project" value="InterPro"/>
</dbReference>
<dbReference type="Pfam" id="PF01717">
    <property type="entry name" value="Meth_synt_2"/>
    <property type="match status" value="1"/>
</dbReference>
<dbReference type="Proteomes" id="UP001268683">
    <property type="component" value="Chromosome"/>
</dbReference>
<dbReference type="GO" id="GO:0003871">
    <property type="term" value="F:5-methyltetrahydropteroyltriglutamate-homocysteine S-methyltransferase activity"/>
    <property type="evidence" value="ECO:0007669"/>
    <property type="project" value="InterPro"/>
</dbReference>
<dbReference type="InterPro" id="IPR038071">
    <property type="entry name" value="UROD/MetE-like_sf"/>
</dbReference>
<feature type="domain" description="Cobalamin-independent methionine synthase MetE C-terminal/archaeal" evidence="1">
    <location>
        <begin position="9"/>
        <end position="84"/>
    </location>
</feature>
<gene>
    <name evidence="2" type="ORF">QGN29_01445</name>
</gene>
<dbReference type="PANTHER" id="PTHR43844">
    <property type="entry name" value="METHIONINE SYNTHASE"/>
    <property type="match status" value="1"/>
</dbReference>
<proteinExistence type="predicted"/>
<dbReference type="RefSeq" id="WP_310798874.1">
    <property type="nucleotide sequence ID" value="NZ_CP123872.1"/>
</dbReference>
<dbReference type="EMBL" id="CP123872">
    <property type="protein sequence ID" value="WND03028.1"/>
    <property type="molecule type" value="Genomic_DNA"/>
</dbReference>
<evidence type="ECO:0000313" key="2">
    <source>
        <dbReference type="EMBL" id="WND03028.1"/>
    </source>
</evidence>
<reference evidence="2" key="1">
    <citation type="submission" date="2023-04" db="EMBL/GenBank/DDBJ databases">
        <title>Complete genome sequence of Temperatibacter marinus.</title>
        <authorList>
            <person name="Rong J.-C."/>
            <person name="Yi M.-L."/>
            <person name="Zhao Q."/>
        </authorList>
    </citation>
    <scope>NUCLEOTIDE SEQUENCE</scope>
    <source>
        <strain evidence="2">NBRC 110045</strain>
    </source>
</reference>
<sequence>MKQSTHRILTTHVGSLPRSQAVSEGVFAEEKGSLKDLNGLAETIRGAVKDVVKLQVDAGVDLVSDGEMSKISYATYIKDRISGFDGDSPRNAPADLEEYPGFLERQAKGGGTPTYRRPQCVGEIKHVNMAPLKADIDNMQAAMVDNPATEGFMNAASPGVIALFQPNNHYKTQEDYLEALAEAMRPEYEAIVAAGIILQLDSPDIGLGRHMMFKDKPDSEYQKLAETHIEALNYATRNIPADKMRLHVCWGNYEGPHHCDADMDLVLPVALKAKPQALLFESSNPRHAHEWTVFRDADIPEDKILIPGVIDSTTNFIEHPKLVAERLCRFAAIVGRERVIAGTDCGFSTFAGFGAVDEDIVYGKLAAMAEGAQLATKQLWS</sequence>
<dbReference type="SUPFAM" id="SSF51726">
    <property type="entry name" value="UROD/MetE-like"/>
    <property type="match status" value="1"/>
</dbReference>
<dbReference type="Gene3D" id="3.20.20.210">
    <property type="match status" value="1"/>
</dbReference>
<name>A0AA52EG28_9PROT</name>
<keyword evidence="3" id="KW-1185">Reference proteome</keyword>
<evidence type="ECO:0000313" key="3">
    <source>
        <dbReference type="Proteomes" id="UP001268683"/>
    </source>
</evidence>
<dbReference type="PANTHER" id="PTHR43844:SF2">
    <property type="entry name" value="SYNTHASE, VITAMIN-B12 INDEPENDENT, PUTATIVE (AFU_ORTHOLOGUE AFUA_3G12060)-RELATED"/>
    <property type="match status" value="1"/>
</dbReference>
<dbReference type="GO" id="GO:0009086">
    <property type="term" value="P:methionine biosynthetic process"/>
    <property type="evidence" value="ECO:0007669"/>
    <property type="project" value="InterPro"/>
</dbReference>
<accession>A0AA52EG28</accession>
<organism evidence="2 3">
    <name type="scientific">Temperatibacter marinus</name>
    <dbReference type="NCBI Taxonomy" id="1456591"/>
    <lineage>
        <taxon>Bacteria</taxon>
        <taxon>Pseudomonadati</taxon>
        <taxon>Pseudomonadota</taxon>
        <taxon>Alphaproteobacteria</taxon>
        <taxon>Kordiimonadales</taxon>
        <taxon>Temperatibacteraceae</taxon>
        <taxon>Temperatibacter</taxon>
    </lineage>
</organism>
<protein>
    <submittedName>
        <fullName evidence="2">Cobalamin-independent methionine synthase II family protein</fullName>
    </submittedName>
</protein>